<dbReference type="Proteomes" id="UP000005408">
    <property type="component" value="Unassembled WGS sequence"/>
</dbReference>
<dbReference type="EnsemblMetazoa" id="G23101.3">
    <property type="protein sequence ID" value="G23101.3:cds"/>
    <property type="gene ID" value="G23101"/>
</dbReference>
<dbReference type="AlphaFoldDB" id="A0A8W8KAH7"/>
<feature type="region of interest" description="Disordered" evidence="1">
    <location>
        <begin position="1"/>
        <end position="47"/>
    </location>
</feature>
<evidence type="ECO:0000313" key="2">
    <source>
        <dbReference type="EnsemblMetazoa" id="G23101.3:cds"/>
    </source>
</evidence>
<name>A0A8W8KAH7_MAGGI</name>
<accession>A0A8W8KAH7</accession>
<evidence type="ECO:0000313" key="3">
    <source>
        <dbReference type="Proteomes" id="UP000005408"/>
    </source>
</evidence>
<feature type="compositionally biased region" description="Basic residues" evidence="1">
    <location>
        <begin position="15"/>
        <end position="24"/>
    </location>
</feature>
<reference evidence="2" key="1">
    <citation type="submission" date="2022-08" db="UniProtKB">
        <authorList>
            <consortium name="EnsemblMetazoa"/>
        </authorList>
    </citation>
    <scope>IDENTIFICATION</scope>
    <source>
        <strain evidence="2">05x7-T-G4-1.051#20</strain>
    </source>
</reference>
<evidence type="ECO:0000256" key="1">
    <source>
        <dbReference type="SAM" id="MobiDB-lite"/>
    </source>
</evidence>
<protein>
    <submittedName>
        <fullName evidence="2">Uncharacterized protein</fullName>
    </submittedName>
</protein>
<dbReference type="OMA" id="ANSAFWS"/>
<sequence length="1235" mass="143979">MSRPTTNQTNPGDRRRTRVVRRARHETLEEEEETEEVIERPRGYKPPTVDFNTDHMRRFLAYLEETEVQKKFQGLMKQLLSLSMLPYNPYPGFVMRFSGLEERFLLNLIDGTLIYSLMNTEFDSSYLDEVVCVRGHRYVWGLREVVSAVSPSRLQKYSWLVTNLSTFPGYTRNLTLSLVGPAVFEGVYYSEVHVPQFRLEMTIYQPDLPEGIQEFAHAIISHMEHLNKSHQVTDIYIPHHEKMHFLDKWDIESIQREKTEFEQAVSRAVLYHLFPTVDCVFRLDPNGERYSAGQIQYAVNFRHPPEGFTTFQEDIKLPEVGIPMFSLYDGVYLERNHAEYYIGLFTPDPNTMTEGVSISGPFSQKVTAGVRDYLMKRIAGCVMFAEFSEAVYWSLLLYQMNRSSYPSEIAEEILKLCSSTLGQLNVLWDMCQSLVIVTKAQQKDGHYSDEIRRQMEHFRKTAAVMFDITLIERNLSIKCLGDFLISKFDTFLSSDYTSFEVHKDLSELYFYIQGMLIQVSQYMAELCPALKSEILDVALVNHSNAQPEPIFTRRQRPDANGGVRHNADVVHGMEDEKMRDLEHERMVVDVAANGGDYNQMIRTEGVLMQYSVDTHLDESWHKFLTALLNKDHLPPNPYPTLISLFREQAMRMDLVYQPKSNITRSLFQIHPISEEKESKAENRQSDIYKVNGVDAHGLLSSVYVLDNAGFISISEVVQPLIQNRKSEMRKQFLINVGTALSGPSILYGKAQPYLKTIDLHDHYYIQGPVEQKEEAVRVFASMVETYIVELIHKNSVPVLGLYFPSERWSWENIINRHEKKGFSEFSTVIFQHVQRKEPIYMKAVVLIDWRYVTVEKYFLLHYLTDKFIDPDLFYPESGVTIYQSVFFSKEKAQFHRQNGQLEYVPELLEQDVTAAEERVDQLIAIGARQNEWLEVHRGVLLKSLLGMVRDDNIKEITDTDVDHFEVLSKEQTYIVEAWYVLHSMAAQMEYMIALTGSLQDLTQLFMEMDQYKKKYDDYMAKVTKEERPPTPPKEQKKKEKERKKKEKLAKEMREKEEKTNKVSLLERQKMIVNEKNAEEVKAEEEKEEEELWEEEFEKKQTPGVVVSSKKAGFAVIEDFKMILDEAILSRMVMIYWRKLMQVLSAKIFMVTPSLRRYIELRLSPCLEDDPQSGNFYLAYKQQTIERLEEIKHLLHAVQVSLSYDVHRICPEAQALVEELLSKYPEHGNEQKPTSH</sequence>
<dbReference type="OrthoDB" id="542946at2759"/>
<feature type="compositionally biased region" description="Basic and acidic residues" evidence="1">
    <location>
        <begin position="1022"/>
        <end position="1038"/>
    </location>
</feature>
<feature type="compositionally biased region" description="Polar residues" evidence="1">
    <location>
        <begin position="1"/>
        <end position="11"/>
    </location>
</feature>
<feature type="region of interest" description="Disordered" evidence="1">
    <location>
        <begin position="1022"/>
        <end position="1055"/>
    </location>
</feature>
<keyword evidence="3" id="KW-1185">Reference proteome</keyword>
<organism evidence="2 3">
    <name type="scientific">Magallana gigas</name>
    <name type="common">Pacific oyster</name>
    <name type="synonym">Crassostrea gigas</name>
    <dbReference type="NCBI Taxonomy" id="29159"/>
    <lineage>
        <taxon>Eukaryota</taxon>
        <taxon>Metazoa</taxon>
        <taxon>Spiralia</taxon>
        <taxon>Lophotrochozoa</taxon>
        <taxon>Mollusca</taxon>
        <taxon>Bivalvia</taxon>
        <taxon>Autobranchia</taxon>
        <taxon>Pteriomorphia</taxon>
        <taxon>Ostreida</taxon>
        <taxon>Ostreoidea</taxon>
        <taxon>Ostreidae</taxon>
        <taxon>Magallana</taxon>
    </lineage>
</organism>
<proteinExistence type="predicted"/>